<dbReference type="EMBL" id="MU277294">
    <property type="protein sequence ID" value="KAI0055382.1"/>
    <property type="molecule type" value="Genomic_DNA"/>
</dbReference>
<proteinExistence type="predicted"/>
<protein>
    <submittedName>
        <fullName evidence="1">Uncharacterized protein</fullName>
    </submittedName>
</protein>
<reference evidence="1" key="1">
    <citation type="submission" date="2021-03" db="EMBL/GenBank/DDBJ databases">
        <authorList>
            <consortium name="DOE Joint Genome Institute"/>
            <person name="Ahrendt S."/>
            <person name="Looney B.P."/>
            <person name="Miyauchi S."/>
            <person name="Morin E."/>
            <person name="Drula E."/>
            <person name="Courty P.E."/>
            <person name="Chicoki N."/>
            <person name="Fauchery L."/>
            <person name="Kohler A."/>
            <person name="Kuo A."/>
            <person name="Labutti K."/>
            <person name="Pangilinan J."/>
            <person name="Lipzen A."/>
            <person name="Riley R."/>
            <person name="Andreopoulos W."/>
            <person name="He G."/>
            <person name="Johnson J."/>
            <person name="Barry K.W."/>
            <person name="Grigoriev I.V."/>
            <person name="Nagy L."/>
            <person name="Hibbett D."/>
            <person name="Henrissat B."/>
            <person name="Matheny P.B."/>
            <person name="Labbe J."/>
            <person name="Martin F."/>
        </authorList>
    </citation>
    <scope>NUCLEOTIDE SEQUENCE</scope>
    <source>
        <strain evidence="1">HHB10654</strain>
    </source>
</reference>
<evidence type="ECO:0000313" key="2">
    <source>
        <dbReference type="Proteomes" id="UP000814140"/>
    </source>
</evidence>
<keyword evidence="2" id="KW-1185">Reference proteome</keyword>
<name>A0ACB8SGN0_9AGAM</name>
<comment type="caution">
    <text evidence="1">The sequence shown here is derived from an EMBL/GenBank/DDBJ whole genome shotgun (WGS) entry which is preliminary data.</text>
</comment>
<dbReference type="Proteomes" id="UP000814140">
    <property type="component" value="Unassembled WGS sequence"/>
</dbReference>
<accession>A0ACB8SGN0</accession>
<gene>
    <name evidence="1" type="ORF">BV25DRAFT_1921857</name>
</gene>
<reference evidence="1" key="2">
    <citation type="journal article" date="2022" name="New Phytol.">
        <title>Evolutionary transition to the ectomycorrhizal habit in the genomes of a hyperdiverse lineage of mushroom-forming fungi.</title>
        <authorList>
            <person name="Looney B."/>
            <person name="Miyauchi S."/>
            <person name="Morin E."/>
            <person name="Drula E."/>
            <person name="Courty P.E."/>
            <person name="Kohler A."/>
            <person name="Kuo A."/>
            <person name="LaButti K."/>
            <person name="Pangilinan J."/>
            <person name="Lipzen A."/>
            <person name="Riley R."/>
            <person name="Andreopoulos W."/>
            <person name="He G."/>
            <person name="Johnson J."/>
            <person name="Nolan M."/>
            <person name="Tritt A."/>
            <person name="Barry K.W."/>
            <person name="Grigoriev I.V."/>
            <person name="Nagy L.G."/>
            <person name="Hibbett D."/>
            <person name="Henrissat B."/>
            <person name="Matheny P.B."/>
            <person name="Labbe J."/>
            <person name="Martin F.M."/>
        </authorList>
    </citation>
    <scope>NUCLEOTIDE SEQUENCE</scope>
    <source>
        <strain evidence="1">HHB10654</strain>
    </source>
</reference>
<sequence>MVSVFEAKRGEDARWGQDFGGLATRERVSIFPSMRLSAFLLVLVAVLSLVILQDNTQNDVQPDTPSMKGAPHSANLPAKTLEILSSDLGRVNGTGRRTMRPPGNATAVRSMTEDTEGERGDEERGEDKNGEDKQSDRE</sequence>
<organism evidence="1 2">
    <name type="scientific">Artomyces pyxidatus</name>
    <dbReference type="NCBI Taxonomy" id="48021"/>
    <lineage>
        <taxon>Eukaryota</taxon>
        <taxon>Fungi</taxon>
        <taxon>Dikarya</taxon>
        <taxon>Basidiomycota</taxon>
        <taxon>Agaricomycotina</taxon>
        <taxon>Agaricomycetes</taxon>
        <taxon>Russulales</taxon>
        <taxon>Auriscalpiaceae</taxon>
        <taxon>Artomyces</taxon>
    </lineage>
</organism>
<evidence type="ECO:0000313" key="1">
    <source>
        <dbReference type="EMBL" id="KAI0055382.1"/>
    </source>
</evidence>